<evidence type="ECO:0000256" key="1">
    <source>
        <dbReference type="ARBA" id="ARBA00004167"/>
    </source>
</evidence>
<protein>
    <recommendedName>
        <fullName evidence="7">C2 domain-containing protein</fullName>
    </recommendedName>
</protein>
<evidence type="ECO:0000256" key="3">
    <source>
        <dbReference type="ARBA" id="ARBA00022737"/>
    </source>
</evidence>
<evidence type="ECO:0000313" key="8">
    <source>
        <dbReference type="EMBL" id="MEQ2255725.1"/>
    </source>
</evidence>
<feature type="non-terminal residue" evidence="8">
    <location>
        <position position="1"/>
    </location>
</feature>
<keyword evidence="9" id="KW-1185">Reference proteome</keyword>
<sequence>FIGSAKVSLRDLSSGKVRSLPSKNVPLVNENGQGIGATIDMVVAYDPPANAAPNPNNPPDENATVDAGGGGGDEEGSETVPDAGPSGSAGVPSSSGQAVGVRQRLPRAQSRHRLVNKPQDFQIRVRVIEARQLSGNNIKPVVKVHVCGQTHRTRIKKGNNPFFDEMFFYNVHMLPSDLFEQNISFRVYNSYSLRADSLMGAFMLDVGYVYDEPDSS</sequence>
<dbReference type="PANTHER" id="PTHR12546:SF55">
    <property type="entry name" value="MYOFERLIN"/>
    <property type="match status" value="1"/>
</dbReference>
<feature type="compositionally biased region" description="Low complexity" evidence="6">
    <location>
        <begin position="81"/>
        <end position="101"/>
    </location>
</feature>
<evidence type="ECO:0000256" key="6">
    <source>
        <dbReference type="SAM" id="MobiDB-lite"/>
    </source>
</evidence>
<evidence type="ECO:0000259" key="7">
    <source>
        <dbReference type="PROSITE" id="PS50004"/>
    </source>
</evidence>
<dbReference type="PROSITE" id="PS50004">
    <property type="entry name" value="C2"/>
    <property type="match status" value="1"/>
</dbReference>
<feature type="domain" description="C2" evidence="7">
    <location>
        <begin position="104"/>
        <end position="216"/>
    </location>
</feature>
<dbReference type="InterPro" id="IPR037721">
    <property type="entry name" value="Ferlin"/>
</dbReference>
<organism evidence="8 9">
    <name type="scientific">Ilyodon furcidens</name>
    <name type="common">goldbreast splitfin</name>
    <dbReference type="NCBI Taxonomy" id="33524"/>
    <lineage>
        <taxon>Eukaryota</taxon>
        <taxon>Metazoa</taxon>
        <taxon>Chordata</taxon>
        <taxon>Craniata</taxon>
        <taxon>Vertebrata</taxon>
        <taxon>Euteleostomi</taxon>
        <taxon>Actinopterygii</taxon>
        <taxon>Neopterygii</taxon>
        <taxon>Teleostei</taxon>
        <taxon>Neoteleostei</taxon>
        <taxon>Acanthomorphata</taxon>
        <taxon>Ovalentaria</taxon>
        <taxon>Atherinomorphae</taxon>
        <taxon>Cyprinodontiformes</taxon>
        <taxon>Goodeidae</taxon>
        <taxon>Ilyodon</taxon>
    </lineage>
</organism>
<dbReference type="EMBL" id="JAHRIQ010105827">
    <property type="protein sequence ID" value="MEQ2255725.1"/>
    <property type="molecule type" value="Genomic_DNA"/>
</dbReference>
<gene>
    <name evidence="8" type="ORF">ILYODFUR_016889</name>
</gene>
<feature type="region of interest" description="Disordered" evidence="6">
    <location>
        <begin position="46"/>
        <end position="115"/>
    </location>
</feature>
<name>A0ABV0VFU4_9TELE</name>
<keyword evidence="2" id="KW-0812">Transmembrane</keyword>
<evidence type="ECO:0000256" key="5">
    <source>
        <dbReference type="ARBA" id="ARBA00023136"/>
    </source>
</evidence>
<accession>A0ABV0VFU4</accession>
<reference evidence="8 9" key="1">
    <citation type="submission" date="2021-06" db="EMBL/GenBank/DDBJ databases">
        <authorList>
            <person name="Palmer J.M."/>
        </authorList>
    </citation>
    <scope>NUCLEOTIDE SEQUENCE [LARGE SCALE GENOMIC DNA]</scope>
    <source>
        <strain evidence="9">if_2019</strain>
        <tissue evidence="8">Muscle</tissue>
    </source>
</reference>
<dbReference type="PANTHER" id="PTHR12546">
    <property type="entry name" value="FER-1-LIKE"/>
    <property type="match status" value="1"/>
</dbReference>
<dbReference type="Gene3D" id="2.60.40.150">
    <property type="entry name" value="C2 domain"/>
    <property type="match status" value="1"/>
</dbReference>
<dbReference type="CDD" id="cd04011">
    <property type="entry name" value="C2B_Ferlin"/>
    <property type="match status" value="1"/>
</dbReference>
<dbReference type="InterPro" id="IPR000008">
    <property type="entry name" value="C2_dom"/>
</dbReference>
<dbReference type="InterPro" id="IPR037720">
    <property type="entry name" value="C2B_Ferlin"/>
</dbReference>
<dbReference type="InterPro" id="IPR035892">
    <property type="entry name" value="C2_domain_sf"/>
</dbReference>
<keyword evidence="4" id="KW-1133">Transmembrane helix</keyword>
<keyword evidence="3" id="KW-0677">Repeat</keyword>
<evidence type="ECO:0000256" key="4">
    <source>
        <dbReference type="ARBA" id="ARBA00022989"/>
    </source>
</evidence>
<proteinExistence type="predicted"/>
<dbReference type="Proteomes" id="UP001482620">
    <property type="component" value="Unassembled WGS sequence"/>
</dbReference>
<dbReference type="SUPFAM" id="SSF49562">
    <property type="entry name" value="C2 domain (Calcium/lipid-binding domain, CaLB)"/>
    <property type="match status" value="1"/>
</dbReference>
<dbReference type="SMART" id="SM00239">
    <property type="entry name" value="C2"/>
    <property type="match status" value="1"/>
</dbReference>
<comment type="caution">
    <text evidence="8">The sequence shown here is derived from an EMBL/GenBank/DDBJ whole genome shotgun (WGS) entry which is preliminary data.</text>
</comment>
<evidence type="ECO:0000313" key="9">
    <source>
        <dbReference type="Proteomes" id="UP001482620"/>
    </source>
</evidence>
<keyword evidence="5" id="KW-0472">Membrane</keyword>
<comment type="subcellular location">
    <subcellularLocation>
        <location evidence="1">Membrane</location>
        <topology evidence="1">Single-pass membrane protein</topology>
    </subcellularLocation>
</comment>
<evidence type="ECO:0000256" key="2">
    <source>
        <dbReference type="ARBA" id="ARBA00022692"/>
    </source>
</evidence>
<dbReference type="Pfam" id="PF00168">
    <property type="entry name" value="C2"/>
    <property type="match status" value="1"/>
</dbReference>
<feature type="region of interest" description="Disordered" evidence="6">
    <location>
        <begin position="11"/>
        <end position="32"/>
    </location>
</feature>